<keyword evidence="2" id="KW-0217">Developmental protein</keyword>
<evidence type="ECO:0000256" key="3">
    <source>
        <dbReference type="ARBA" id="ARBA00023015"/>
    </source>
</evidence>
<evidence type="ECO:0000256" key="7">
    <source>
        <dbReference type="ARBA" id="ARBA00023242"/>
    </source>
</evidence>
<dbReference type="GO" id="GO:0005634">
    <property type="term" value="C:nucleus"/>
    <property type="evidence" value="ECO:0007669"/>
    <property type="project" value="UniProtKB-SubCell"/>
</dbReference>
<dbReference type="GO" id="GO:0003677">
    <property type="term" value="F:DNA binding"/>
    <property type="evidence" value="ECO:0007669"/>
    <property type="project" value="UniProtKB-UniRule"/>
</dbReference>
<evidence type="ECO:0000259" key="12">
    <source>
        <dbReference type="PROSITE" id="PS50071"/>
    </source>
</evidence>
<evidence type="ECO:0000256" key="2">
    <source>
        <dbReference type="ARBA" id="ARBA00022473"/>
    </source>
</evidence>
<evidence type="ECO:0000256" key="5">
    <source>
        <dbReference type="ARBA" id="ARBA00023155"/>
    </source>
</evidence>
<evidence type="ECO:0000313" key="14">
    <source>
        <dbReference type="Proteomes" id="UP000825729"/>
    </source>
</evidence>
<keyword evidence="3" id="KW-0805">Transcription regulation</keyword>
<dbReference type="SUPFAM" id="SSF46689">
    <property type="entry name" value="Homeodomain-like"/>
    <property type="match status" value="1"/>
</dbReference>
<dbReference type="CDD" id="cd00086">
    <property type="entry name" value="homeodomain"/>
    <property type="match status" value="1"/>
</dbReference>
<dbReference type="Pfam" id="PF00046">
    <property type="entry name" value="Homeodomain"/>
    <property type="match status" value="1"/>
</dbReference>
<keyword evidence="6" id="KW-0804">Transcription</keyword>
<comment type="caution">
    <text evidence="13">The sequence shown here is derived from an EMBL/GenBank/DDBJ whole genome shotgun (WGS) entry which is preliminary data.</text>
</comment>
<dbReference type="Gene3D" id="1.10.10.60">
    <property type="entry name" value="Homeodomain-like"/>
    <property type="match status" value="1"/>
</dbReference>
<dbReference type="GO" id="GO:0003700">
    <property type="term" value="F:DNA-binding transcription factor activity"/>
    <property type="evidence" value="ECO:0007669"/>
    <property type="project" value="InterPro"/>
</dbReference>
<comment type="subcellular location">
    <subcellularLocation>
        <location evidence="1 9 10">Nucleus</location>
    </subcellularLocation>
</comment>
<feature type="DNA-binding region" description="Homeobox" evidence="9">
    <location>
        <begin position="28"/>
        <end position="93"/>
    </location>
</feature>
<accession>A0AAV7E4F6</accession>
<reference evidence="13 14" key="1">
    <citation type="submission" date="2021-07" db="EMBL/GenBank/DDBJ databases">
        <title>The Aristolochia fimbriata genome: insights into angiosperm evolution, floral development and chemical biosynthesis.</title>
        <authorList>
            <person name="Jiao Y."/>
        </authorList>
    </citation>
    <scope>NUCLEOTIDE SEQUENCE [LARGE SCALE GENOMIC DNA]</scope>
    <source>
        <strain evidence="13">IBCAS-2021</strain>
        <tissue evidence="13">Leaf</tissue>
    </source>
</reference>
<dbReference type="InterPro" id="IPR044555">
    <property type="entry name" value="WUSCHEL-like"/>
</dbReference>
<dbReference type="Proteomes" id="UP000825729">
    <property type="component" value="Unassembled WGS sequence"/>
</dbReference>
<organism evidence="13 14">
    <name type="scientific">Aristolochia fimbriata</name>
    <name type="common">White veined hardy Dutchman's pipe vine</name>
    <dbReference type="NCBI Taxonomy" id="158543"/>
    <lineage>
        <taxon>Eukaryota</taxon>
        <taxon>Viridiplantae</taxon>
        <taxon>Streptophyta</taxon>
        <taxon>Embryophyta</taxon>
        <taxon>Tracheophyta</taxon>
        <taxon>Spermatophyta</taxon>
        <taxon>Magnoliopsida</taxon>
        <taxon>Magnoliidae</taxon>
        <taxon>Piperales</taxon>
        <taxon>Aristolochiaceae</taxon>
        <taxon>Aristolochia</taxon>
    </lineage>
</organism>
<sequence>MDQSPAHHGQEEGNSSSSSAKSSFLCRQSSTRWIPTSDQVRILKDLYYNSGIRSPSAEQIQRISARLRQYGKIEGKNVFYWFQNHKARERQKKRLTADLPMQKGAAWKPDDHSVLHKYTTTHHVPTGFVPSSPSSSSSPGHVLGWPPAFMEKSFRDCSISGGYMGNNWVGALDSSPVTGSRKYVVEVPPVDVETLQLFPMHKEEESNNDDAGGGGDFCGTRKPAQAPAPYFHGGSWFANEVGDETTTAATLELSLGGPHRST</sequence>
<dbReference type="PROSITE" id="PS50071">
    <property type="entry name" value="HOMEOBOX_2"/>
    <property type="match status" value="1"/>
</dbReference>
<dbReference type="GO" id="GO:0099402">
    <property type="term" value="P:plant organ development"/>
    <property type="evidence" value="ECO:0007669"/>
    <property type="project" value="InterPro"/>
</dbReference>
<keyword evidence="4 9" id="KW-0238">DNA-binding</keyword>
<gene>
    <name evidence="13" type="ORF">H6P81_018859</name>
</gene>
<dbReference type="InterPro" id="IPR001356">
    <property type="entry name" value="HD"/>
</dbReference>
<dbReference type="AlphaFoldDB" id="A0AAV7E4F6"/>
<dbReference type="PANTHER" id="PTHR45940">
    <property type="entry name" value="WUSCHEL-RELATED HOMEOBOX 1-RELATED"/>
    <property type="match status" value="1"/>
</dbReference>
<dbReference type="EMBL" id="JAINDJ010000007">
    <property type="protein sequence ID" value="KAG9443005.1"/>
    <property type="molecule type" value="Genomic_DNA"/>
</dbReference>
<evidence type="ECO:0000256" key="4">
    <source>
        <dbReference type="ARBA" id="ARBA00023125"/>
    </source>
</evidence>
<protein>
    <recommendedName>
        <fullName evidence="12">Homeobox domain-containing protein</fullName>
    </recommendedName>
</protein>
<keyword evidence="7 9" id="KW-0539">Nucleus</keyword>
<name>A0AAV7E4F6_ARIFI</name>
<dbReference type="PANTHER" id="PTHR45940:SF2">
    <property type="entry name" value="WUSCHEL-RELATED HOMEOBOX 1"/>
    <property type="match status" value="1"/>
</dbReference>
<evidence type="ECO:0000256" key="9">
    <source>
        <dbReference type="PROSITE-ProRule" id="PRU00108"/>
    </source>
</evidence>
<comment type="similarity">
    <text evidence="8">Belongs to the WUS homeobox family.</text>
</comment>
<dbReference type="InterPro" id="IPR009057">
    <property type="entry name" value="Homeodomain-like_sf"/>
</dbReference>
<evidence type="ECO:0000256" key="8">
    <source>
        <dbReference type="ARBA" id="ARBA00024040"/>
    </source>
</evidence>
<keyword evidence="5 9" id="KW-0371">Homeobox</keyword>
<proteinExistence type="inferred from homology"/>
<evidence type="ECO:0000256" key="10">
    <source>
        <dbReference type="RuleBase" id="RU000682"/>
    </source>
</evidence>
<evidence type="ECO:0000256" key="6">
    <source>
        <dbReference type="ARBA" id="ARBA00023163"/>
    </source>
</evidence>
<feature type="region of interest" description="Disordered" evidence="11">
    <location>
        <begin position="1"/>
        <end position="23"/>
    </location>
</feature>
<evidence type="ECO:0000256" key="1">
    <source>
        <dbReference type="ARBA" id="ARBA00004123"/>
    </source>
</evidence>
<evidence type="ECO:0000256" key="11">
    <source>
        <dbReference type="SAM" id="MobiDB-lite"/>
    </source>
</evidence>
<dbReference type="SMART" id="SM00389">
    <property type="entry name" value="HOX"/>
    <property type="match status" value="1"/>
</dbReference>
<evidence type="ECO:0000313" key="13">
    <source>
        <dbReference type="EMBL" id="KAG9443005.1"/>
    </source>
</evidence>
<keyword evidence="14" id="KW-1185">Reference proteome</keyword>
<feature type="domain" description="Homeobox" evidence="12">
    <location>
        <begin position="26"/>
        <end position="92"/>
    </location>
</feature>